<gene>
    <name evidence="1" type="ORF">GTOL_11072</name>
</gene>
<dbReference type="EMBL" id="CAJQUM010000001">
    <property type="protein sequence ID" value="CAG4883190.1"/>
    <property type="molecule type" value="Genomic_DNA"/>
</dbReference>
<keyword evidence="2" id="KW-1185">Reference proteome</keyword>
<evidence type="ECO:0000313" key="2">
    <source>
        <dbReference type="Proteomes" id="UP000742786"/>
    </source>
</evidence>
<proteinExistence type="predicted"/>
<reference evidence="1" key="1">
    <citation type="submission" date="2021-04" db="EMBL/GenBank/DDBJ databases">
        <authorList>
            <person name="Hornung B."/>
        </authorList>
    </citation>
    <scope>NUCLEOTIDE SEQUENCE</scope>
    <source>
        <strain evidence="1">G5G6</strain>
    </source>
</reference>
<evidence type="ECO:0000313" key="1">
    <source>
        <dbReference type="EMBL" id="CAG4883190.1"/>
    </source>
</evidence>
<comment type="caution">
    <text evidence="1">The sequence shown here is derived from an EMBL/GenBank/DDBJ whole genome shotgun (WGS) entry which is preliminary data.</text>
</comment>
<name>A0A916J3J6_9PROT</name>
<protein>
    <recommendedName>
        <fullName evidence="3">DUF4143 domain-containing protein</fullName>
    </recommendedName>
</protein>
<dbReference type="RefSeq" id="WP_220635183.1">
    <property type="nucleotide sequence ID" value="NZ_CAJQUM010000001.1"/>
</dbReference>
<dbReference type="AlphaFoldDB" id="A0A916J3J6"/>
<accession>A0A916J3J6</accession>
<sequence>MHPSWLRAKRNLVSHDKFFYFDAGCSVRCAPPARSTGPKKSRAWRWKGWWRSTCAPGSPTGPAACTLLLAYQVGQRGDFVVYDSDIFSAIEVKRAAKVHSKDLRALHAFREDYPEASACLLYMGKERLAIDGFPCIPCDAFLKALHPDRKELP</sequence>
<dbReference type="Proteomes" id="UP000742786">
    <property type="component" value="Unassembled WGS sequence"/>
</dbReference>
<organism evidence="1 2">
    <name type="scientific">Georgfuchsia toluolica</name>
    <dbReference type="NCBI Taxonomy" id="424218"/>
    <lineage>
        <taxon>Bacteria</taxon>
        <taxon>Pseudomonadati</taxon>
        <taxon>Pseudomonadota</taxon>
        <taxon>Betaproteobacteria</taxon>
        <taxon>Nitrosomonadales</taxon>
        <taxon>Sterolibacteriaceae</taxon>
        <taxon>Georgfuchsia</taxon>
    </lineage>
</organism>
<evidence type="ECO:0008006" key="3">
    <source>
        <dbReference type="Google" id="ProtNLM"/>
    </source>
</evidence>